<dbReference type="AlphaFoldDB" id="I9FGT3"/>
<dbReference type="Proteomes" id="UP000005974">
    <property type="component" value="Unassembled WGS sequence"/>
</dbReference>
<comment type="caution">
    <text evidence="1">The sequence shown here is derived from an EMBL/GenBank/DDBJ whole genome shotgun (WGS) entry which is preliminary data.</text>
</comment>
<evidence type="ECO:0000313" key="1">
    <source>
        <dbReference type="EMBL" id="EIY32569.1"/>
    </source>
</evidence>
<name>I9FGT3_9BACT</name>
<accession>I9FGT3</accession>
<dbReference type="EMBL" id="AGXJ01000049">
    <property type="protein sequence ID" value="EIY32569.1"/>
    <property type="molecule type" value="Genomic_DNA"/>
</dbReference>
<evidence type="ECO:0000313" key="2">
    <source>
        <dbReference type="Proteomes" id="UP000005974"/>
    </source>
</evidence>
<keyword evidence="2" id="KW-1185">Reference proteome</keyword>
<reference evidence="1 2" key="1">
    <citation type="submission" date="2012-02" db="EMBL/GenBank/DDBJ databases">
        <title>The Genome Sequence of Bacteroides dorei CL02T12C06.</title>
        <authorList>
            <consortium name="The Broad Institute Genome Sequencing Platform"/>
            <person name="Earl A."/>
            <person name="Ward D."/>
            <person name="Feldgarden M."/>
            <person name="Gevers D."/>
            <person name="Zitomersky N.L."/>
            <person name="Coyne M.J."/>
            <person name="Comstock L.E."/>
            <person name="Young S.K."/>
            <person name="Zeng Q."/>
            <person name="Gargeya S."/>
            <person name="Fitzgerald M."/>
            <person name="Haas B."/>
            <person name="Abouelleil A."/>
            <person name="Alvarado L."/>
            <person name="Arachchi H.M."/>
            <person name="Berlin A."/>
            <person name="Chapman S.B."/>
            <person name="Gearin G."/>
            <person name="Goldberg J."/>
            <person name="Griggs A."/>
            <person name="Gujja S."/>
            <person name="Hansen M."/>
            <person name="Heiman D."/>
            <person name="Howarth C."/>
            <person name="Larimer J."/>
            <person name="Lui A."/>
            <person name="MacDonald P.J.P."/>
            <person name="McCowen C."/>
            <person name="Montmayeur A."/>
            <person name="Murphy C."/>
            <person name="Neiman D."/>
            <person name="Pearson M."/>
            <person name="Priest M."/>
            <person name="Roberts A."/>
            <person name="Saif S."/>
            <person name="Shea T."/>
            <person name="Sisk P."/>
            <person name="Stolte C."/>
            <person name="Sykes S."/>
            <person name="Wortman J."/>
            <person name="Nusbaum C."/>
            <person name="Birren B."/>
        </authorList>
    </citation>
    <scope>NUCLEOTIDE SEQUENCE [LARGE SCALE GENOMIC DNA]</scope>
    <source>
        <strain evidence="1 2">CL02T12C06</strain>
    </source>
</reference>
<sequence length="88" mass="9864">MFVFVAGGVVPLVDIGLVLDRDYTVDMVVRADTHHSVSRMPSETVQAVYQGKQKSEQEYHVNYSHLLADIDCADVLLREDFIPMVIAV</sequence>
<protein>
    <submittedName>
        <fullName evidence="1">Uncharacterized protein</fullName>
    </submittedName>
</protein>
<organism evidence="1 2">
    <name type="scientific">Phocaeicola dorei CL02T12C06</name>
    <dbReference type="NCBI Taxonomy" id="997876"/>
    <lineage>
        <taxon>Bacteria</taxon>
        <taxon>Pseudomonadati</taxon>
        <taxon>Bacteroidota</taxon>
        <taxon>Bacteroidia</taxon>
        <taxon>Bacteroidales</taxon>
        <taxon>Bacteroidaceae</taxon>
        <taxon>Phocaeicola</taxon>
    </lineage>
</organism>
<gene>
    <name evidence="1" type="ORF">HMPREF1064_02796</name>
</gene>
<dbReference type="HOGENOM" id="CLU_2462622_0_0_10"/>
<proteinExistence type="predicted"/>